<keyword evidence="1" id="KW-0698">rRNA processing</keyword>
<evidence type="ECO:0000313" key="3">
    <source>
        <dbReference type="Proteomes" id="UP000004310"/>
    </source>
</evidence>
<feature type="binding site" evidence="1">
    <location>
        <position position="122"/>
    </location>
    <ligand>
        <name>S-adenosyl-L-methionine</name>
        <dbReference type="ChEBI" id="CHEBI:59789"/>
    </ligand>
</feature>
<sequence length="301" mass="32895">MREPIGPCRFPLPVGALLDEPEPDLNYRHAFHAGNFADVVKHALLTRLIAYLKRKEKPFRVFDTHAGRGRYDLNASEASRTGEAQAGVLKIAQSTTLRAEPLLADYFAAIDPDLREGFYPGSPLIARRCLRETDRLSAYELHPEDGGALRDLFAGDVQVKAISLDGWLALGAHLPPKEKRGLVLIDSPFEKPSEVDDILSGLEKALSRWRGGVYAIWYPIKRRALVEKLLTAIAGMAAGEALAVEVRIAADESAEGLFLGTGFAVINPPFVFAEEAKAIVDLLLPALKRDGSATARVFTLT</sequence>
<feature type="binding site" evidence="1">
    <location>
        <position position="140"/>
    </location>
    <ligand>
        <name>S-adenosyl-L-methionine</name>
        <dbReference type="ChEBI" id="CHEBI:59789"/>
    </ligand>
</feature>
<dbReference type="PANTHER" id="PTHR37426:SF1">
    <property type="entry name" value="RIBOSOMAL RNA LARGE SUBUNIT METHYLTRANSFERASE J"/>
    <property type="match status" value="1"/>
</dbReference>
<dbReference type="STRING" id="217511.GCA_001463845_00371"/>
<evidence type="ECO:0000313" key="2">
    <source>
        <dbReference type="EMBL" id="EAU42765.1"/>
    </source>
</evidence>
<feature type="binding site" evidence="1">
    <location>
        <position position="42"/>
    </location>
    <ligand>
        <name>S-adenosyl-L-methionine</name>
        <dbReference type="ChEBI" id="CHEBI:59789"/>
    </ligand>
</feature>
<evidence type="ECO:0000256" key="1">
    <source>
        <dbReference type="HAMAP-Rule" id="MF_00934"/>
    </source>
</evidence>
<dbReference type="GO" id="GO:0070475">
    <property type="term" value="P:rRNA base methylation"/>
    <property type="evidence" value="ECO:0007669"/>
    <property type="project" value="UniProtKB-UniRule"/>
</dbReference>
<gene>
    <name evidence="1" type="primary">rlmJ</name>
    <name evidence="2" type="ORF">FP2506_07986</name>
</gene>
<comment type="caution">
    <text evidence="2">The sequence shown here is derived from an EMBL/GenBank/DDBJ whole genome shotgun (WGS) entry which is preliminary data.</text>
</comment>
<dbReference type="EMBL" id="AATP01000001">
    <property type="protein sequence ID" value="EAU42765.1"/>
    <property type="molecule type" value="Genomic_DNA"/>
</dbReference>
<dbReference type="Gene3D" id="3.40.50.150">
    <property type="entry name" value="Vaccinia Virus protein VP39"/>
    <property type="match status" value="1"/>
</dbReference>
<dbReference type="InterPro" id="IPR029063">
    <property type="entry name" value="SAM-dependent_MTases_sf"/>
</dbReference>
<comment type="function">
    <text evidence="1">Specifically methylates the adenine in position 2030 of 23S rRNA.</text>
</comment>
<dbReference type="SUPFAM" id="SSF53335">
    <property type="entry name" value="S-adenosyl-L-methionine-dependent methyltransferases"/>
    <property type="match status" value="1"/>
</dbReference>
<dbReference type="PANTHER" id="PTHR37426">
    <property type="entry name" value="RIBOSOMAL RNA LARGE SUBUNIT METHYLTRANSFERASE J"/>
    <property type="match status" value="1"/>
</dbReference>
<keyword evidence="1" id="KW-0489">Methyltransferase</keyword>
<dbReference type="GO" id="GO:0005829">
    <property type="term" value="C:cytosol"/>
    <property type="evidence" value="ECO:0007669"/>
    <property type="project" value="TreeGrafter"/>
</dbReference>
<keyword evidence="1" id="KW-0949">S-adenosyl-L-methionine</keyword>
<proteinExistence type="inferred from homology"/>
<accession>Q0G6E9</accession>
<dbReference type="eggNOG" id="COG2961">
    <property type="taxonomic scope" value="Bacteria"/>
</dbReference>
<dbReference type="GO" id="GO:0036307">
    <property type="term" value="F:23S rRNA (adenine(2030)-N(6))-methyltransferase activity"/>
    <property type="evidence" value="ECO:0007669"/>
    <property type="project" value="UniProtKB-UniRule"/>
</dbReference>
<dbReference type="Pfam" id="PF04378">
    <property type="entry name" value="RsmJ"/>
    <property type="match status" value="1"/>
</dbReference>
<dbReference type="HAMAP" id="MF_00934">
    <property type="entry name" value="23SrRNA_methyltr_J"/>
    <property type="match status" value="1"/>
</dbReference>
<dbReference type="EC" id="2.1.1.266" evidence="1"/>
<organism evidence="2 3">
    <name type="scientific">Fulvimarina pelagi HTCC2506</name>
    <dbReference type="NCBI Taxonomy" id="314231"/>
    <lineage>
        <taxon>Bacteria</taxon>
        <taxon>Pseudomonadati</taxon>
        <taxon>Pseudomonadota</taxon>
        <taxon>Alphaproteobacteria</taxon>
        <taxon>Hyphomicrobiales</taxon>
        <taxon>Aurantimonadaceae</taxon>
        <taxon>Fulvimarina</taxon>
    </lineage>
</organism>
<name>Q0G6E9_9HYPH</name>
<keyword evidence="1" id="KW-0808">Transferase</keyword>
<feature type="binding site" evidence="1">
    <location>
        <begin position="165"/>
        <end position="166"/>
    </location>
    <ligand>
        <name>S-adenosyl-L-methionine</name>
        <dbReference type="ChEBI" id="CHEBI:59789"/>
    </ligand>
</feature>
<dbReference type="Proteomes" id="UP000004310">
    <property type="component" value="Unassembled WGS sequence"/>
</dbReference>
<keyword evidence="3" id="KW-1185">Reference proteome</keyword>
<dbReference type="HOGENOM" id="CLU_061769_0_0_5"/>
<dbReference type="GO" id="GO:0003723">
    <property type="term" value="F:RNA binding"/>
    <property type="evidence" value="ECO:0007669"/>
    <property type="project" value="UniProtKB-UniRule"/>
</dbReference>
<protein>
    <recommendedName>
        <fullName evidence="1">Ribosomal RNA large subunit methyltransferase J</fullName>
        <ecNumber evidence="1">2.1.1.266</ecNumber>
    </recommendedName>
    <alternativeName>
        <fullName evidence="1">23S rRNA (adenine(2030)-N6)-methyltransferase</fullName>
    </alternativeName>
    <alternativeName>
        <fullName evidence="1">23S rRNA m6A2030 methyltransferase</fullName>
    </alternativeName>
</protein>
<dbReference type="InterPro" id="IPR007473">
    <property type="entry name" value="RlmJ"/>
</dbReference>
<keyword evidence="1" id="KW-0694">RNA-binding</keyword>
<feature type="active site" description="Proton acceptor" evidence="1">
    <location>
        <position position="186"/>
    </location>
</feature>
<dbReference type="AlphaFoldDB" id="Q0G6E9"/>
<feature type="binding site" evidence="1">
    <location>
        <position position="65"/>
    </location>
    <ligand>
        <name>S-adenosyl-L-methionine</name>
        <dbReference type="ChEBI" id="CHEBI:59789"/>
    </ligand>
</feature>
<feature type="site" description="Interaction with substrate rRNA" evidence="1">
    <location>
        <position position="27"/>
    </location>
</feature>
<comment type="catalytic activity">
    <reaction evidence="1">
        <text>adenosine(2030) in 23S rRNA + S-adenosyl-L-methionine = N(6)-methyladenosine(2030) in 23S rRNA + S-adenosyl-L-homocysteine + H(+)</text>
        <dbReference type="Rhea" id="RHEA:43736"/>
        <dbReference type="Rhea" id="RHEA-COMP:10668"/>
        <dbReference type="Rhea" id="RHEA-COMP:10669"/>
        <dbReference type="ChEBI" id="CHEBI:15378"/>
        <dbReference type="ChEBI" id="CHEBI:57856"/>
        <dbReference type="ChEBI" id="CHEBI:59789"/>
        <dbReference type="ChEBI" id="CHEBI:74411"/>
        <dbReference type="ChEBI" id="CHEBI:74449"/>
        <dbReference type="EC" id="2.1.1.266"/>
    </reaction>
</comment>
<comment type="similarity">
    <text evidence="1">Belongs to the RlmJ family.</text>
</comment>
<feature type="binding site" evidence="1">
    <location>
        <position position="186"/>
    </location>
    <ligand>
        <name>S-adenosyl-L-methionine</name>
        <dbReference type="ChEBI" id="CHEBI:59789"/>
    </ligand>
</feature>
<comment type="subunit">
    <text evidence="1">Monomer.</text>
</comment>
<reference evidence="2 3" key="1">
    <citation type="journal article" date="2010" name="J. Bacteriol.">
        <title>Genome sequence of Fulvimarina pelagi HTCC2506T, a Mn(II)-oxidizing alphaproteobacterium possessing an aerobic anoxygenic photosynthetic gene cluster and Xanthorhodopsin.</title>
        <authorList>
            <person name="Kang I."/>
            <person name="Oh H.M."/>
            <person name="Lim S.I."/>
            <person name="Ferriera S."/>
            <person name="Giovannoni S.J."/>
            <person name="Cho J.C."/>
        </authorList>
    </citation>
    <scope>NUCLEOTIDE SEQUENCE [LARGE SCALE GENOMIC DNA]</scope>
    <source>
        <strain evidence="2 3">HTCC2506</strain>
    </source>
</reference>